<proteinExistence type="predicted"/>
<protein>
    <recommendedName>
        <fullName evidence="3">Transposase</fullName>
    </recommendedName>
</protein>
<evidence type="ECO:0000313" key="1">
    <source>
        <dbReference type="EMBL" id="EGS28794.1"/>
    </source>
</evidence>
<dbReference type="STRING" id="1034808.GIG_00540"/>
<name>F9QEN1_9BACT</name>
<dbReference type="EMBL" id="AFVJ01000044">
    <property type="protein sequence ID" value="EGS28794.1"/>
    <property type="molecule type" value="Genomic_DNA"/>
</dbReference>
<dbReference type="GeneID" id="65653753"/>
<keyword evidence="2" id="KW-1185">Reference proteome</keyword>
<accession>F9QEN1</accession>
<dbReference type="AlphaFoldDB" id="F9QEN1"/>
<evidence type="ECO:0008006" key="3">
    <source>
        <dbReference type="Google" id="ProtNLM"/>
    </source>
</evidence>
<dbReference type="RefSeq" id="WP_006886953.1">
    <property type="nucleotide sequence ID" value="NZ_AFVJ01000044.1"/>
</dbReference>
<evidence type="ECO:0000313" key="2">
    <source>
        <dbReference type="Proteomes" id="UP000005055"/>
    </source>
</evidence>
<organism evidence="1 2">
    <name type="scientific">Mycoplasmopsis anatis 1340</name>
    <dbReference type="NCBI Taxonomy" id="1034808"/>
    <lineage>
        <taxon>Bacteria</taxon>
        <taxon>Bacillati</taxon>
        <taxon>Mycoplasmatota</taxon>
        <taxon>Mycoplasmoidales</taxon>
        <taxon>Metamycoplasmataceae</taxon>
        <taxon>Mycoplasmopsis</taxon>
    </lineage>
</organism>
<comment type="caution">
    <text evidence="1">The sequence shown here is derived from an EMBL/GenBank/DDBJ whole genome shotgun (WGS) entry which is preliminary data.</text>
</comment>
<reference evidence="1 2" key="1">
    <citation type="journal article" date="2011" name="J. Bacteriol.">
        <title>Genome Sequence of Duck Pathogen Mycoplasma anatis Strain 1340.</title>
        <authorList>
            <person name="Guo Z."/>
            <person name="Chen P."/>
            <person name="Ren P."/>
            <person name="Kuang S."/>
            <person name="Zhou Z."/>
            <person name="Li Z."/>
            <person name="Liu M."/>
            <person name="Shi D."/>
            <person name="Xiao Y."/>
            <person name="Wang X."/>
            <person name="Zhou R."/>
            <person name="Jin H."/>
            <person name="Bi D."/>
        </authorList>
    </citation>
    <scope>NUCLEOTIDE SEQUENCE [LARGE SCALE GENOMIC DNA]</scope>
    <source>
        <strain evidence="1 2">1340</strain>
    </source>
</reference>
<gene>
    <name evidence="1" type="ORF">GIG_00540</name>
</gene>
<dbReference type="Proteomes" id="UP000005055">
    <property type="component" value="Unassembled WGS sequence"/>
</dbReference>
<dbReference type="NCBIfam" id="NF046004">
    <property type="entry name" value="ICE_Mbov_0401"/>
    <property type="match status" value="1"/>
</dbReference>
<sequence length="374" mass="44978">MNKITELNKAIVKSLNKIQKNFYSNKTKRKQLNYWFHHKKIKSIINSSGEKLYLEIYFYYDKVNKKLVKFLPEQIKDYKYLYTTKTHFTNELINLLLKCNKESAKNIIEHFKIKMSVKNLNYYLNLSNLQTLKDEISKVNDVETVQIDIDDFYKYTYNSKNNKIKLTLVKINLINKHNKLLKSQTFIVCDKNINYILKMLLKLYKTWISNRRCKVVVYSDGASSFRNLAKKLNAIWVYDAFHYSKNLFQLIGYRTKWKNSLNYKIFHNTKYSNIFYKLKDYVKLNDNTSIINLLTEISHDENIELNKRIEIIKFIKINRNVKYFYYQNRTGQSEANISVIKRKLTTETNRISIDEIKMRIFNWNKQGKVNVSFV</sequence>